<dbReference type="PANTHER" id="PTHR30336:SF4">
    <property type="entry name" value="ENVELOPE BIOGENESIS FACTOR ELYC"/>
    <property type="match status" value="1"/>
</dbReference>
<dbReference type="GO" id="GO:0005886">
    <property type="term" value="C:plasma membrane"/>
    <property type="evidence" value="ECO:0007669"/>
    <property type="project" value="TreeGrafter"/>
</dbReference>
<dbReference type="Proteomes" id="UP000238634">
    <property type="component" value="Unassembled WGS sequence"/>
</dbReference>
<dbReference type="Gene3D" id="3.40.50.620">
    <property type="entry name" value="HUPs"/>
    <property type="match status" value="1"/>
</dbReference>
<evidence type="ECO:0000313" key="3">
    <source>
        <dbReference type="Proteomes" id="UP000238634"/>
    </source>
</evidence>
<comment type="caution">
    <text evidence="2">The sequence shown here is derived from an EMBL/GenBank/DDBJ whole genome shotgun (WGS) entry which is preliminary data.</text>
</comment>
<dbReference type="InterPro" id="IPR014729">
    <property type="entry name" value="Rossmann-like_a/b/a_fold"/>
</dbReference>
<dbReference type="InterPro" id="IPR051599">
    <property type="entry name" value="Cell_Envelope_Assoc"/>
</dbReference>
<reference evidence="2 3" key="2">
    <citation type="submission" date="2018-03" db="EMBL/GenBank/DDBJ databases">
        <title>The ancient ancestry and fast evolution of plastids.</title>
        <authorList>
            <person name="Moore K.R."/>
            <person name="Magnabosco C."/>
            <person name="Momper L."/>
            <person name="Gold D.A."/>
            <person name="Bosak T."/>
            <person name="Fournier G.P."/>
        </authorList>
    </citation>
    <scope>NUCLEOTIDE SEQUENCE [LARGE SCALE GENOMIC DNA]</scope>
    <source>
        <strain evidence="2 3">ULC007</strain>
    </source>
</reference>
<dbReference type="Pfam" id="PF02698">
    <property type="entry name" value="DUF218"/>
    <property type="match status" value="1"/>
</dbReference>
<dbReference type="GO" id="GO:0043164">
    <property type="term" value="P:Gram-negative-bacterium-type cell wall biogenesis"/>
    <property type="evidence" value="ECO:0007669"/>
    <property type="project" value="TreeGrafter"/>
</dbReference>
<feature type="domain" description="DUF218" evidence="1">
    <location>
        <begin position="64"/>
        <end position="197"/>
    </location>
</feature>
<accession>A0A2T1D319</accession>
<dbReference type="OrthoDB" id="420315at2"/>
<dbReference type="EMBL" id="PVWG01000074">
    <property type="protein sequence ID" value="PSB14902.1"/>
    <property type="molecule type" value="Genomic_DNA"/>
</dbReference>
<dbReference type="RefSeq" id="WP_073075232.1">
    <property type="nucleotide sequence ID" value="NZ_MPPI01000068.1"/>
</dbReference>
<evidence type="ECO:0000313" key="2">
    <source>
        <dbReference type="EMBL" id="PSB14902.1"/>
    </source>
</evidence>
<dbReference type="InterPro" id="IPR003848">
    <property type="entry name" value="DUF218"/>
</dbReference>
<dbReference type="CDD" id="cd06259">
    <property type="entry name" value="YdcF-like"/>
    <property type="match status" value="1"/>
</dbReference>
<dbReference type="STRING" id="1920490.GCA_001895925_03339"/>
<name>A0A2T1D319_9CYAN</name>
<keyword evidence="3" id="KW-1185">Reference proteome</keyword>
<protein>
    <submittedName>
        <fullName evidence="2">YdcF family protein</fullName>
    </submittedName>
</protein>
<dbReference type="GO" id="GO:0000270">
    <property type="term" value="P:peptidoglycan metabolic process"/>
    <property type="evidence" value="ECO:0007669"/>
    <property type="project" value="TreeGrafter"/>
</dbReference>
<organism evidence="2 3">
    <name type="scientific">Phormidesmis priestleyi ULC007</name>
    <dbReference type="NCBI Taxonomy" id="1920490"/>
    <lineage>
        <taxon>Bacteria</taxon>
        <taxon>Bacillati</taxon>
        <taxon>Cyanobacteriota</taxon>
        <taxon>Cyanophyceae</taxon>
        <taxon>Leptolyngbyales</taxon>
        <taxon>Leptolyngbyaceae</taxon>
        <taxon>Phormidesmis</taxon>
    </lineage>
</organism>
<proteinExistence type="predicted"/>
<reference evidence="2 3" key="1">
    <citation type="submission" date="2018-02" db="EMBL/GenBank/DDBJ databases">
        <authorList>
            <person name="Cohen D.B."/>
            <person name="Kent A.D."/>
        </authorList>
    </citation>
    <scope>NUCLEOTIDE SEQUENCE [LARGE SCALE GENOMIC DNA]</scope>
    <source>
        <strain evidence="2 3">ULC007</strain>
    </source>
</reference>
<dbReference type="AlphaFoldDB" id="A0A2T1D319"/>
<sequence>MEALILLTLIGIFWLVSPRRWRRVIKLVTIVALAGLMVTSPGMVQLTTWGLTVPLPADRGEQPDAIVVLGRGEELRERRVDLIHKLWQAGRAPRVFTSGMMDAQPTIERLQQKGLPGSILSGESCSRNTEENALYTAAILYPQGVRKIILMTDSPHMLRSFLLFRNVGFKVMPYLSPLPDQWNSLQQITVILREYVGLIQYALMGRFRQRSTSELKHPSSAILEKFTEWNCQV</sequence>
<gene>
    <name evidence="2" type="ORF">C7B65_25670</name>
</gene>
<evidence type="ECO:0000259" key="1">
    <source>
        <dbReference type="Pfam" id="PF02698"/>
    </source>
</evidence>
<dbReference type="PANTHER" id="PTHR30336">
    <property type="entry name" value="INNER MEMBRANE PROTEIN, PROBABLE PERMEASE"/>
    <property type="match status" value="1"/>
</dbReference>